<proteinExistence type="predicted"/>
<dbReference type="InterPro" id="IPR036390">
    <property type="entry name" value="WH_DNA-bd_sf"/>
</dbReference>
<keyword evidence="6" id="KW-1185">Reference proteome</keyword>
<dbReference type="InterPro" id="IPR037171">
    <property type="entry name" value="NagB/RpiA_transferase-like"/>
</dbReference>
<dbReference type="InterPro" id="IPR036388">
    <property type="entry name" value="WH-like_DNA-bd_sf"/>
</dbReference>
<dbReference type="Pfam" id="PF00455">
    <property type="entry name" value="DeoRC"/>
    <property type="match status" value="1"/>
</dbReference>
<evidence type="ECO:0000259" key="4">
    <source>
        <dbReference type="PROSITE" id="PS51000"/>
    </source>
</evidence>
<dbReference type="SMART" id="SM01134">
    <property type="entry name" value="DeoRC"/>
    <property type="match status" value="1"/>
</dbReference>
<dbReference type="PRINTS" id="PR00037">
    <property type="entry name" value="HTHLACR"/>
</dbReference>
<dbReference type="PANTHER" id="PTHR30363:SF44">
    <property type="entry name" value="AGA OPERON TRANSCRIPTIONAL REPRESSOR-RELATED"/>
    <property type="match status" value="1"/>
</dbReference>
<dbReference type="PROSITE" id="PS00894">
    <property type="entry name" value="HTH_DEOR_1"/>
    <property type="match status" value="1"/>
</dbReference>
<gene>
    <name evidence="5" type="ORF">JOC48_003796</name>
</gene>
<dbReference type="InterPro" id="IPR014036">
    <property type="entry name" value="DeoR-like_C"/>
</dbReference>
<feature type="domain" description="HTH deoR-type" evidence="4">
    <location>
        <begin position="3"/>
        <end position="58"/>
    </location>
</feature>
<name>A0ABS2N586_9BACI</name>
<organism evidence="5 6">
    <name type="scientific">Aquibacillus albus</name>
    <dbReference type="NCBI Taxonomy" id="1168171"/>
    <lineage>
        <taxon>Bacteria</taxon>
        <taxon>Bacillati</taxon>
        <taxon>Bacillota</taxon>
        <taxon>Bacilli</taxon>
        <taxon>Bacillales</taxon>
        <taxon>Bacillaceae</taxon>
        <taxon>Aquibacillus</taxon>
    </lineage>
</organism>
<protein>
    <submittedName>
        <fullName evidence="5">DeoR/GlpR family transcriptional regulator of sugar metabolism</fullName>
    </submittedName>
</protein>
<dbReference type="RefSeq" id="WP_204501943.1">
    <property type="nucleotide sequence ID" value="NZ_JAFBDR010000029.1"/>
</dbReference>
<dbReference type="EMBL" id="JAFBDR010000029">
    <property type="protein sequence ID" value="MBM7573244.1"/>
    <property type="molecule type" value="Genomic_DNA"/>
</dbReference>
<dbReference type="PANTHER" id="PTHR30363">
    <property type="entry name" value="HTH-TYPE TRANSCRIPTIONAL REGULATOR SRLR-RELATED"/>
    <property type="match status" value="1"/>
</dbReference>
<dbReference type="SMART" id="SM00420">
    <property type="entry name" value="HTH_DEOR"/>
    <property type="match status" value="1"/>
</dbReference>
<evidence type="ECO:0000256" key="2">
    <source>
        <dbReference type="ARBA" id="ARBA00023125"/>
    </source>
</evidence>
<dbReference type="InterPro" id="IPR001034">
    <property type="entry name" value="DeoR_HTH"/>
</dbReference>
<dbReference type="Proteomes" id="UP001296943">
    <property type="component" value="Unassembled WGS sequence"/>
</dbReference>
<evidence type="ECO:0000256" key="1">
    <source>
        <dbReference type="ARBA" id="ARBA00023015"/>
    </source>
</evidence>
<keyword evidence="3" id="KW-0804">Transcription</keyword>
<keyword evidence="1" id="KW-0805">Transcription regulation</keyword>
<accession>A0ABS2N586</accession>
<evidence type="ECO:0000313" key="5">
    <source>
        <dbReference type="EMBL" id="MBM7573244.1"/>
    </source>
</evidence>
<dbReference type="InterPro" id="IPR018356">
    <property type="entry name" value="Tscrpt_reg_HTH_DeoR_CS"/>
</dbReference>
<dbReference type="SUPFAM" id="SSF46785">
    <property type="entry name" value="Winged helix' DNA-binding domain"/>
    <property type="match status" value="1"/>
</dbReference>
<dbReference type="Gene3D" id="3.40.50.1360">
    <property type="match status" value="1"/>
</dbReference>
<reference evidence="5 6" key="1">
    <citation type="submission" date="2021-01" db="EMBL/GenBank/DDBJ databases">
        <title>Genomic Encyclopedia of Type Strains, Phase IV (KMG-IV): sequencing the most valuable type-strain genomes for metagenomic binning, comparative biology and taxonomic classification.</title>
        <authorList>
            <person name="Goeker M."/>
        </authorList>
    </citation>
    <scope>NUCLEOTIDE SEQUENCE [LARGE SCALE GENOMIC DNA]</scope>
    <source>
        <strain evidence="5 6">DSM 23711</strain>
    </source>
</reference>
<evidence type="ECO:0000313" key="6">
    <source>
        <dbReference type="Proteomes" id="UP001296943"/>
    </source>
</evidence>
<dbReference type="PROSITE" id="PS51000">
    <property type="entry name" value="HTH_DEOR_2"/>
    <property type="match status" value="1"/>
</dbReference>
<dbReference type="InterPro" id="IPR050313">
    <property type="entry name" value="Carb_Metab_HTH_regulators"/>
</dbReference>
<keyword evidence="2" id="KW-0238">DNA-binding</keyword>
<dbReference type="Pfam" id="PF08220">
    <property type="entry name" value="HTH_DeoR"/>
    <property type="match status" value="1"/>
</dbReference>
<evidence type="ECO:0000256" key="3">
    <source>
        <dbReference type="ARBA" id="ARBA00023163"/>
    </source>
</evidence>
<comment type="caution">
    <text evidence="5">The sequence shown here is derived from an EMBL/GenBank/DDBJ whole genome shotgun (WGS) entry which is preliminary data.</text>
</comment>
<sequence>MLVAERQQKIVELVKERKSIRVTELSNIFSVTEETIRRDLEKLEKEGKLSRSHGGAVSVEPSDSVELPYSEREITNVKEKNEIALEAVKQVVEGDRVILDASTTAWYMAKALPNMPMTVLTNSIKVAMELSGKKEITVISTGGTLLPESLSYVGPLAESSLEAYHVNKAFISCKGLHLDRGISESDEQQARVKKKMIDIADVVYIMIDHSKFGVQAFSRLNSLEVIDHIITDSKTKPDTIQQLEDRLLSLITVNQ</sequence>
<dbReference type="Gene3D" id="1.10.10.10">
    <property type="entry name" value="Winged helix-like DNA-binding domain superfamily/Winged helix DNA-binding domain"/>
    <property type="match status" value="1"/>
</dbReference>
<dbReference type="SUPFAM" id="SSF100950">
    <property type="entry name" value="NagB/RpiA/CoA transferase-like"/>
    <property type="match status" value="1"/>
</dbReference>